<feature type="domain" description="GBD/FH3" evidence="1">
    <location>
        <begin position="1"/>
        <end position="127"/>
    </location>
</feature>
<dbReference type="PANTHER" id="PTHR45857:SF2">
    <property type="entry name" value="FORMIN-LIKE PROTEIN 1"/>
    <property type="match status" value="1"/>
</dbReference>
<dbReference type="Pfam" id="PF06367">
    <property type="entry name" value="Drf_FH3"/>
    <property type="match status" value="1"/>
</dbReference>
<keyword evidence="3" id="KW-1185">Reference proteome</keyword>
<evidence type="ECO:0000313" key="3">
    <source>
        <dbReference type="Proteomes" id="UP000623542"/>
    </source>
</evidence>
<dbReference type="InterPro" id="IPR043592">
    <property type="entry name" value="FMNL_animal"/>
</dbReference>
<gene>
    <name evidence="2" type="primary">Fmnl1</name>
    <name evidence="2" type="ORF">ELAFOR_R04080</name>
</gene>
<reference evidence="2" key="1">
    <citation type="submission" date="2019-09" db="EMBL/GenBank/DDBJ databases">
        <title>Bird 10,000 Genomes (B10K) Project - Family phase.</title>
        <authorList>
            <person name="Zhang G."/>
        </authorList>
    </citation>
    <scope>NUCLEOTIDE SEQUENCE</scope>
    <source>
        <strain evidence="2">B10K-IZCAS-20218</strain>
        <tissue evidence="2">Blood</tissue>
    </source>
</reference>
<dbReference type="GO" id="GO:0030866">
    <property type="term" value="P:cortical actin cytoskeleton organization"/>
    <property type="evidence" value="ECO:0007669"/>
    <property type="project" value="TreeGrafter"/>
</dbReference>
<dbReference type="InterPro" id="IPR016024">
    <property type="entry name" value="ARM-type_fold"/>
</dbReference>
<sequence>KPGFRLVMNHPTCINQITLSLSNNNVRTKTLVLELLGAICLARGGHDIIMAAFDNFKEVCREKNRFEKLMEYFQNEDTNIDFKVACMKFINIVVHSVENRNFCVFLQYEFTQLGLDQYLEVGDPQGC</sequence>
<comment type="caution">
    <text evidence="2">The sequence shown here is derived from an EMBL/GenBank/DDBJ whole genome shotgun (WGS) entry which is preliminary data.</text>
</comment>
<dbReference type="GO" id="GO:0051015">
    <property type="term" value="F:actin filament binding"/>
    <property type="evidence" value="ECO:0007669"/>
    <property type="project" value="TreeGrafter"/>
</dbReference>
<feature type="non-terminal residue" evidence="2">
    <location>
        <position position="127"/>
    </location>
</feature>
<dbReference type="Gene3D" id="1.25.10.10">
    <property type="entry name" value="Leucine-rich Repeat Variant"/>
    <property type="match status" value="1"/>
</dbReference>
<dbReference type="InterPro" id="IPR014768">
    <property type="entry name" value="GBD/FH3_dom"/>
</dbReference>
<proteinExistence type="predicted"/>
<dbReference type="PANTHER" id="PTHR45857">
    <property type="entry name" value="FORMIN-LIKE PROTEIN"/>
    <property type="match status" value="1"/>
</dbReference>
<evidence type="ECO:0000313" key="2">
    <source>
        <dbReference type="EMBL" id="NXD28799.1"/>
    </source>
</evidence>
<dbReference type="GO" id="GO:0008360">
    <property type="term" value="P:regulation of cell shape"/>
    <property type="evidence" value="ECO:0007669"/>
    <property type="project" value="TreeGrafter"/>
</dbReference>
<dbReference type="GO" id="GO:0005829">
    <property type="term" value="C:cytosol"/>
    <property type="evidence" value="ECO:0007669"/>
    <property type="project" value="TreeGrafter"/>
</dbReference>
<dbReference type="InterPro" id="IPR011989">
    <property type="entry name" value="ARM-like"/>
</dbReference>
<dbReference type="SUPFAM" id="SSF48371">
    <property type="entry name" value="ARM repeat"/>
    <property type="match status" value="1"/>
</dbReference>
<protein>
    <submittedName>
        <fullName evidence="2">FMNL1 protein</fullName>
    </submittedName>
</protein>
<dbReference type="PROSITE" id="PS51232">
    <property type="entry name" value="GBD_FH3"/>
    <property type="match status" value="1"/>
</dbReference>
<dbReference type="EMBL" id="WBNG01000817">
    <property type="protein sequence ID" value="NXD28799.1"/>
    <property type="molecule type" value="Genomic_DNA"/>
</dbReference>
<dbReference type="GO" id="GO:0016477">
    <property type="term" value="P:cell migration"/>
    <property type="evidence" value="ECO:0007669"/>
    <property type="project" value="TreeGrafter"/>
</dbReference>
<dbReference type="Proteomes" id="UP000623542">
    <property type="component" value="Unassembled WGS sequence"/>
</dbReference>
<dbReference type="OrthoDB" id="1668162at2759"/>
<dbReference type="AlphaFoldDB" id="A0A851UL37"/>
<evidence type="ECO:0000259" key="1">
    <source>
        <dbReference type="PROSITE" id="PS51232"/>
    </source>
</evidence>
<accession>A0A851UL37</accession>
<feature type="non-terminal residue" evidence="2">
    <location>
        <position position="1"/>
    </location>
</feature>
<dbReference type="SMART" id="SM01139">
    <property type="entry name" value="Drf_FH3"/>
    <property type="match status" value="1"/>
</dbReference>
<name>A0A851UL37_9PASS</name>
<organism evidence="2 3">
    <name type="scientific">Elachura formosa</name>
    <name type="common">spotted wren-babbler</name>
    <dbReference type="NCBI Taxonomy" id="1463973"/>
    <lineage>
        <taxon>Eukaryota</taxon>
        <taxon>Metazoa</taxon>
        <taxon>Chordata</taxon>
        <taxon>Craniata</taxon>
        <taxon>Vertebrata</taxon>
        <taxon>Euteleostomi</taxon>
        <taxon>Archelosauria</taxon>
        <taxon>Archosauria</taxon>
        <taxon>Dinosauria</taxon>
        <taxon>Saurischia</taxon>
        <taxon>Theropoda</taxon>
        <taxon>Coelurosauria</taxon>
        <taxon>Aves</taxon>
        <taxon>Neognathae</taxon>
        <taxon>Neoaves</taxon>
        <taxon>Telluraves</taxon>
        <taxon>Australaves</taxon>
        <taxon>Passeriformes</taxon>
        <taxon>Elachuridae</taxon>
        <taxon>Elachura</taxon>
    </lineage>
</organism>
<dbReference type="InterPro" id="IPR010472">
    <property type="entry name" value="FH3_dom"/>
</dbReference>